<dbReference type="Pfam" id="PF11951">
    <property type="entry name" value="Fungal_trans_2"/>
    <property type="match status" value="1"/>
</dbReference>
<dbReference type="EMBL" id="JBFXLR010000047">
    <property type="protein sequence ID" value="KAL2843249.1"/>
    <property type="molecule type" value="Genomic_DNA"/>
</dbReference>
<gene>
    <name evidence="1" type="ORF">BJX68DRAFT_157129</name>
</gene>
<dbReference type="PANTHER" id="PTHR37540:SF5">
    <property type="entry name" value="TRANSCRIPTION FACTOR DOMAIN-CONTAINING PROTEIN"/>
    <property type="match status" value="1"/>
</dbReference>
<reference evidence="1 2" key="1">
    <citation type="submission" date="2024-07" db="EMBL/GenBank/DDBJ databases">
        <title>Section-level genome sequencing and comparative genomics of Aspergillus sections Usti and Cavernicolus.</title>
        <authorList>
            <consortium name="Lawrence Berkeley National Laboratory"/>
            <person name="Nybo J.L."/>
            <person name="Vesth T.C."/>
            <person name="Theobald S."/>
            <person name="Frisvad J.C."/>
            <person name="Larsen T.O."/>
            <person name="Kjaerboelling I."/>
            <person name="Rothschild-Mancinelli K."/>
            <person name="Lyhne E.K."/>
            <person name="Kogle M.E."/>
            <person name="Barry K."/>
            <person name="Clum A."/>
            <person name="Na H."/>
            <person name="Ledsgaard L."/>
            <person name="Lin J."/>
            <person name="Lipzen A."/>
            <person name="Kuo A."/>
            <person name="Riley R."/>
            <person name="Mondo S."/>
            <person name="LaButti K."/>
            <person name="Haridas S."/>
            <person name="Pangalinan J."/>
            <person name="Salamov A.A."/>
            <person name="Simmons B.A."/>
            <person name="Magnuson J.K."/>
            <person name="Chen J."/>
            <person name="Drula E."/>
            <person name="Henrissat B."/>
            <person name="Wiebenga A."/>
            <person name="Lubbers R.J."/>
            <person name="Gomes A.C."/>
            <person name="Macurrencykelacurrency M.R."/>
            <person name="Stajich J."/>
            <person name="Grigoriev I.V."/>
            <person name="Mortensen U.H."/>
            <person name="De vries R.P."/>
            <person name="Baker S.E."/>
            <person name="Andersen M.R."/>
        </authorList>
    </citation>
    <scope>NUCLEOTIDE SEQUENCE [LARGE SCALE GENOMIC DNA]</scope>
    <source>
        <strain evidence="1 2">CBS 756.74</strain>
    </source>
</reference>
<dbReference type="GeneID" id="98151937"/>
<dbReference type="RefSeq" id="XP_070895522.1">
    <property type="nucleotide sequence ID" value="XM_071036773.1"/>
</dbReference>
<evidence type="ECO:0008006" key="3">
    <source>
        <dbReference type="Google" id="ProtNLM"/>
    </source>
</evidence>
<evidence type="ECO:0000313" key="1">
    <source>
        <dbReference type="EMBL" id="KAL2843249.1"/>
    </source>
</evidence>
<dbReference type="InterPro" id="IPR021858">
    <property type="entry name" value="Fun_TF"/>
</dbReference>
<protein>
    <recommendedName>
        <fullName evidence="3">C6 transcription factor</fullName>
    </recommendedName>
</protein>
<sequence length="377" mass="42139">MFLDRFYVVPTAYPFNVDRMNTWWAERAVMSPALLHTKLRLAAGHKAALESRNGVSSVACQRSRRDCLQFRMNAIRTLNDILQDPVTAVAESTVLLVGSIVTIETINAEFAALQTHMKGLATLIDLAGGLDALEHMTLSSIYYAVTAYAALQNEPPIIPMSAKFRSEILQEPAIFHPRPDDYAIGFVIPPYIATLGSRFATSPWLIQHFELGKAYPELVTHTDNDLFTVFQHDFLSATCDPTYKMNDLNPPLRYSLLIYLYVRVSHLQSLPIVRHMVETFKHILAPRIPYLLVIAPDLLLWMLVSGGLGSKGYNTHSWFVLHTAHVAQCLGLSDSHQARLLLGEFFYTDQPEDMGADLWTEEVVALSASICGDSPGF</sequence>
<proteinExistence type="predicted"/>
<accession>A0ABR4JT84</accession>
<organism evidence="1 2">
    <name type="scientific">Aspergillus pseudodeflectus</name>
    <dbReference type="NCBI Taxonomy" id="176178"/>
    <lineage>
        <taxon>Eukaryota</taxon>
        <taxon>Fungi</taxon>
        <taxon>Dikarya</taxon>
        <taxon>Ascomycota</taxon>
        <taxon>Pezizomycotina</taxon>
        <taxon>Eurotiomycetes</taxon>
        <taxon>Eurotiomycetidae</taxon>
        <taxon>Eurotiales</taxon>
        <taxon>Aspergillaceae</taxon>
        <taxon>Aspergillus</taxon>
        <taxon>Aspergillus subgen. Nidulantes</taxon>
    </lineage>
</organism>
<dbReference type="Proteomes" id="UP001610444">
    <property type="component" value="Unassembled WGS sequence"/>
</dbReference>
<comment type="caution">
    <text evidence="1">The sequence shown here is derived from an EMBL/GenBank/DDBJ whole genome shotgun (WGS) entry which is preliminary data.</text>
</comment>
<name>A0ABR4JT84_9EURO</name>
<evidence type="ECO:0000313" key="2">
    <source>
        <dbReference type="Proteomes" id="UP001610444"/>
    </source>
</evidence>
<dbReference type="PANTHER" id="PTHR37540">
    <property type="entry name" value="TRANSCRIPTION FACTOR (ACR-2), PUTATIVE-RELATED-RELATED"/>
    <property type="match status" value="1"/>
</dbReference>
<keyword evidence="2" id="KW-1185">Reference proteome</keyword>